<dbReference type="PROSITE" id="PS00211">
    <property type="entry name" value="ABC_TRANSPORTER_1"/>
    <property type="match status" value="1"/>
</dbReference>
<name>A0ABY5PG75_9ACTN</name>
<dbReference type="SMART" id="SM00382">
    <property type="entry name" value="AAA"/>
    <property type="match status" value="1"/>
</dbReference>
<dbReference type="Pfam" id="PF00005">
    <property type="entry name" value="ABC_tran"/>
    <property type="match status" value="1"/>
</dbReference>
<organism evidence="6 7">
    <name type="scientific">Svornostia abyssi</name>
    <dbReference type="NCBI Taxonomy" id="2898438"/>
    <lineage>
        <taxon>Bacteria</taxon>
        <taxon>Bacillati</taxon>
        <taxon>Actinomycetota</taxon>
        <taxon>Thermoleophilia</taxon>
        <taxon>Solirubrobacterales</taxon>
        <taxon>Baekduiaceae</taxon>
        <taxon>Svornostia</taxon>
    </lineage>
</organism>
<keyword evidence="3 6" id="KW-0067">ATP-binding</keyword>
<accession>A0ABY5PG75</accession>
<dbReference type="SUPFAM" id="SSF52540">
    <property type="entry name" value="P-loop containing nucleoside triphosphate hydrolases"/>
    <property type="match status" value="1"/>
</dbReference>
<dbReference type="Gene3D" id="3.40.50.300">
    <property type="entry name" value="P-loop containing nucleotide triphosphate hydrolases"/>
    <property type="match status" value="1"/>
</dbReference>
<evidence type="ECO:0000259" key="5">
    <source>
        <dbReference type="PROSITE" id="PS50893"/>
    </source>
</evidence>
<dbReference type="PANTHER" id="PTHR43023:SF6">
    <property type="entry name" value="INTERMEMBRANE PHOSPHOLIPID TRANSPORT SYSTEM ATP-BINDING PROTEIN MLAF"/>
    <property type="match status" value="1"/>
</dbReference>
<keyword evidence="2" id="KW-0547">Nucleotide-binding</keyword>
<dbReference type="RefSeq" id="WP_353863975.1">
    <property type="nucleotide sequence ID" value="NZ_CP088295.1"/>
</dbReference>
<feature type="domain" description="ABC transporter" evidence="5">
    <location>
        <begin position="164"/>
        <end position="400"/>
    </location>
</feature>
<gene>
    <name evidence="6" type="ORF">LRS13_22820</name>
</gene>
<feature type="compositionally biased region" description="Basic and acidic residues" evidence="4">
    <location>
        <begin position="1"/>
        <end position="10"/>
    </location>
</feature>
<evidence type="ECO:0000313" key="6">
    <source>
        <dbReference type="EMBL" id="UUY03470.1"/>
    </source>
</evidence>
<dbReference type="InterPro" id="IPR003439">
    <property type="entry name" value="ABC_transporter-like_ATP-bd"/>
</dbReference>
<dbReference type="InterPro" id="IPR003593">
    <property type="entry name" value="AAA+_ATPase"/>
</dbReference>
<dbReference type="EMBL" id="CP088295">
    <property type="protein sequence ID" value="UUY03470.1"/>
    <property type="molecule type" value="Genomic_DNA"/>
</dbReference>
<evidence type="ECO:0000256" key="3">
    <source>
        <dbReference type="ARBA" id="ARBA00022840"/>
    </source>
</evidence>
<evidence type="ECO:0000256" key="2">
    <source>
        <dbReference type="ARBA" id="ARBA00022741"/>
    </source>
</evidence>
<keyword evidence="1" id="KW-0813">Transport</keyword>
<proteinExistence type="predicted"/>
<dbReference type="PROSITE" id="PS50893">
    <property type="entry name" value="ABC_TRANSPORTER_2"/>
    <property type="match status" value="1"/>
</dbReference>
<feature type="compositionally biased region" description="Low complexity" evidence="4">
    <location>
        <begin position="31"/>
        <end position="80"/>
    </location>
</feature>
<evidence type="ECO:0000256" key="4">
    <source>
        <dbReference type="SAM" id="MobiDB-lite"/>
    </source>
</evidence>
<dbReference type="InterPro" id="IPR027417">
    <property type="entry name" value="P-loop_NTPase"/>
</dbReference>
<evidence type="ECO:0000256" key="1">
    <source>
        <dbReference type="ARBA" id="ARBA00022448"/>
    </source>
</evidence>
<dbReference type="Proteomes" id="UP001058860">
    <property type="component" value="Chromosome"/>
</dbReference>
<sequence length="410" mass="44273">MPEDPRDPNEKLPAWPPSWAMSDTPQTPSGPAEEPAAAEPEPAAEPAPWAEPAAAEPAAAPEPEAAPEAEPAWAPEWTTPEPEPVAYANEPETVPTHEAPTSQYEAVPPAAAAAAAASSAEPPAAEPPVEAPRVSVVNEPEGHADEEYRYHDSPKRSAGVPNAIEFVDVHKAFGRNEILKGLNMGIPEDKISMILGPSGTGKSVCIKHMVGLLYPDQGDVIVHGESVPNMTDDELFDMRKRFGVLFQDGALFGSMNLEDNVAFPLRQHTDKGEEEIREIVQRRLAEVGLSGSWDKMPNELSGGMRKRAGFARALVLDPDIVLFDEPDSGLDPVRTALLCELIEEIHQENGGAYVVITHDILSAKRVAEHISVLWRGRIVESGPAEELFNSDNPFVRQFLSGESQGPLGME</sequence>
<dbReference type="GO" id="GO:0005524">
    <property type="term" value="F:ATP binding"/>
    <property type="evidence" value="ECO:0007669"/>
    <property type="project" value="UniProtKB-KW"/>
</dbReference>
<keyword evidence="7" id="KW-1185">Reference proteome</keyword>
<dbReference type="PANTHER" id="PTHR43023">
    <property type="entry name" value="PROTEIN TRIGALACTOSYLDIACYLGLYCEROL 3, CHLOROPLASTIC"/>
    <property type="match status" value="1"/>
</dbReference>
<feature type="compositionally biased region" description="Low complexity" evidence="4">
    <location>
        <begin position="105"/>
        <end position="123"/>
    </location>
</feature>
<feature type="region of interest" description="Disordered" evidence="4">
    <location>
        <begin position="1"/>
        <end position="133"/>
    </location>
</feature>
<protein>
    <submittedName>
        <fullName evidence="6">ABC transporter ATP-binding protein</fullName>
    </submittedName>
</protein>
<reference evidence="7" key="1">
    <citation type="submission" date="2021-11" db="EMBL/GenBank/DDBJ databases">
        <title>Cultivation dependent microbiological survey of springs from the worlds oldest radium mine currently devoted to the extraction of radon-saturated water.</title>
        <authorList>
            <person name="Kapinusova G."/>
            <person name="Smrhova T."/>
            <person name="Strejcek M."/>
            <person name="Suman J."/>
            <person name="Jani K."/>
            <person name="Pajer P."/>
            <person name="Uhlik O."/>
        </authorList>
    </citation>
    <scope>NUCLEOTIDE SEQUENCE [LARGE SCALE GENOMIC DNA]</scope>
    <source>
        <strain evidence="7">J379</strain>
    </source>
</reference>
<dbReference type="InterPro" id="IPR017871">
    <property type="entry name" value="ABC_transporter-like_CS"/>
</dbReference>
<evidence type="ECO:0000313" key="7">
    <source>
        <dbReference type="Proteomes" id="UP001058860"/>
    </source>
</evidence>
<dbReference type="CDD" id="cd03261">
    <property type="entry name" value="ABC_Org_Solvent_Resistant"/>
    <property type="match status" value="1"/>
</dbReference>